<dbReference type="EMBL" id="MU157857">
    <property type="protein sequence ID" value="KAF9527906.1"/>
    <property type="molecule type" value="Genomic_DNA"/>
</dbReference>
<evidence type="ECO:0000313" key="2">
    <source>
        <dbReference type="Proteomes" id="UP000807306"/>
    </source>
</evidence>
<name>A0A9P6EEA6_9AGAR</name>
<feature type="non-terminal residue" evidence="1">
    <location>
        <position position="51"/>
    </location>
</feature>
<reference evidence="1" key="1">
    <citation type="submission" date="2020-11" db="EMBL/GenBank/DDBJ databases">
        <authorList>
            <consortium name="DOE Joint Genome Institute"/>
            <person name="Ahrendt S."/>
            <person name="Riley R."/>
            <person name="Andreopoulos W."/>
            <person name="Labutti K."/>
            <person name="Pangilinan J."/>
            <person name="Ruiz-Duenas F.J."/>
            <person name="Barrasa J.M."/>
            <person name="Sanchez-Garcia M."/>
            <person name="Camarero S."/>
            <person name="Miyauchi S."/>
            <person name="Serrano A."/>
            <person name="Linde D."/>
            <person name="Babiker R."/>
            <person name="Drula E."/>
            <person name="Ayuso-Fernandez I."/>
            <person name="Pacheco R."/>
            <person name="Padilla G."/>
            <person name="Ferreira P."/>
            <person name="Barriuso J."/>
            <person name="Kellner H."/>
            <person name="Castanera R."/>
            <person name="Alfaro M."/>
            <person name="Ramirez L."/>
            <person name="Pisabarro A.G."/>
            <person name="Kuo A."/>
            <person name="Tritt A."/>
            <person name="Lipzen A."/>
            <person name="He G."/>
            <person name="Yan M."/>
            <person name="Ng V."/>
            <person name="Cullen D."/>
            <person name="Martin F."/>
            <person name="Rosso M.-N."/>
            <person name="Henrissat B."/>
            <person name="Hibbett D."/>
            <person name="Martinez A.T."/>
            <person name="Grigoriev I.V."/>
        </authorList>
    </citation>
    <scope>NUCLEOTIDE SEQUENCE</scope>
    <source>
        <strain evidence="1">CBS 506.95</strain>
    </source>
</reference>
<dbReference type="AlphaFoldDB" id="A0A9P6EEA6"/>
<comment type="caution">
    <text evidence="1">The sequence shown here is derived from an EMBL/GenBank/DDBJ whole genome shotgun (WGS) entry which is preliminary data.</text>
</comment>
<evidence type="ECO:0000313" key="1">
    <source>
        <dbReference type="EMBL" id="KAF9527906.1"/>
    </source>
</evidence>
<protein>
    <submittedName>
        <fullName evidence="1">Uncharacterized protein</fullName>
    </submittedName>
</protein>
<dbReference type="OrthoDB" id="3174721at2759"/>
<accession>A0A9P6EEA6</accession>
<keyword evidence="2" id="KW-1185">Reference proteome</keyword>
<gene>
    <name evidence="1" type="ORF">CPB83DRAFT_855399</name>
</gene>
<organism evidence="1 2">
    <name type="scientific">Crepidotus variabilis</name>
    <dbReference type="NCBI Taxonomy" id="179855"/>
    <lineage>
        <taxon>Eukaryota</taxon>
        <taxon>Fungi</taxon>
        <taxon>Dikarya</taxon>
        <taxon>Basidiomycota</taxon>
        <taxon>Agaricomycotina</taxon>
        <taxon>Agaricomycetes</taxon>
        <taxon>Agaricomycetidae</taxon>
        <taxon>Agaricales</taxon>
        <taxon>Agaricineae</taxon>
        <taxon>Crepidotaceae</taxon>
        <taxon>Crepidotus</taxon>
    </lineage>
</organism>
<sequence length="51" mass="5780">MVLVQLPPADSPETRPQYFMTVALKLFMPLSHITTLYRRSETPVSTSEVLS</sequence>
<proteinExistence type="predicted"/>
<dbReference type="Proteomes" id="UP000807306">
    <property type="component" value="Unassembled WGS sequence"/>
</dbReference>